<dbReference type="InterPro" id="IPR003715">
    <property type="entry name" value="Poly_export_N"/>
</dbReference>
<feature type="domain" description="Soluble ligand binding" evidence="3">
    <location>
        <begin position="99"/>
        <end position="145"/>
    </location>
</feature>
<evidence type="ECO:0000313" key="5">
    <source>
        <dbReference type="Proteomes" id="UP000179362"/>
    </source>
</evidence>
<dbReference type="Pfam" id="PF10531">
    <property type="entry name" value="SLBB"/>
    <property type="match status" value="1"/>
</dbReference>
<organism evidence="4 5">
    <name type="scientific">Candidatus Muproteobacteria bacterium RIFCSPHIGHO2_02_FULL_65_16</name>
    <dbReference type="NCBI Taxonomy" id="1817766"/>
    <lineage>
        <taxon>Bacteria</taxon>
        <taxon>Pseudomonadati</taxon>
        <taxon>Pseudomonadota</taxon>
        <taxon>Candidatus Muproteobacteria</taxon>
    </lineage>
</organism>
<comment type="caution">
    <text evidence="4">The sequence shown here is derived from an EMBL/GenBank/DDBJ whole genome shotgun (WGS) entry which is preliminary data.</text>
</comment>
<dbReference type="EMBL" id="MFTA01000115">
    <property type="protein sequence ID" value="OGI49405.1"/>
    <property type="molecule type" value="Genomic_DNA"/>
</dbReference>
<accession>A0A1F6TWC5</accession>
<gene>
    <name evidence="4" type="ORF">A3B81_03905</name>
</gene>
<name>A0A1F6TWC5_9PROT</name>
<dbReference type="InterPro" id="IPR019554">
    <property type="entry name" value="Soluble_ligand-bd"/>
</dbReference>
<dbReference type="Proteomes" id="UP000179362">
    <property type="component" value="Unassembled WGS sequence"/>
</dbReference>
<dbReference type="AlphaFoldDB" id="A0A1F6TWC5"/>
<dbReference type="Gene3D" id="3.30.1950.10">
    <property type="entry name" value="wza like domain"/>
    <property type="match status" value="1"/>
</dbReference>
<reference evidence="4 5" key="1">
    <citation type="journal article" date="2016" name="Nat. Commun.">
        <title>Thousands of microbial genomes shed light on interconnected biogeochemical processes in an aquifer system.</title>
        <authorList>
            <person name="Anantharaman K."/>
            <person name="Brown C.T."/>
            <person name="Hug L.A."/>
            <person name="Sharon I."/>
            <person name="Castelle C.J."/>
            <person name="Probst A.J."/>
            <person name="Thomas B.C."/>
            <person name="Singh A."/>
            <person name="Wilkins M.J."/>
            <person name="Karaoz U."/>
            <person name="Brodie E.L."/>
            <person name="Williams K.H."/>
            <person name="Hubbard S.S."/>
            <person name="Banfield J.F."/>
        </authorList>
    </citation>
    <scope>NUCLEOTIDE SEQUENCE [LARGE SCALE GENOMIC DNA]</scope>
</reference>
<sequence>MLALVAALHFGPAPPAAAQEETYRLDAGDLIKIQVYREQELDRELRVSADGTISYPLVGEVKAAKLTPQELEEAITGRLRGDFLTNPKVTVTIVEYRPFYINGEVEKPGGYPYQPGLTVRKAVTLAGGFKERASRSKLYLIKAGNPGTDPVRVDLDAMVGPGDVLTIEQSFF</sequence>
<evidence type="ECO:0000256" key="1">
    <source>
        <dbReference type="ARBA" id="ARBA00022729"/>
    </source>
</evidence>
<dbReference type="Pfam" id="PF02563">
    <property type="entry name" value="Poly_export"/>
    <property type="match status" value="1"/>
</dbReference>
<keyword evidence="1" id="KW-0732">Signal</keyword>
<dbReference type="GO" id="GO:0015159">
    <property type="term" value="F:polysaccharide transmembrane transporter activity"/>
    <property type="evidence" value="ECO:0007669"/>
    <property type="project" value="InterPro"/>
</dbReference>
<evidence type="ECO:0000259" key="3">
    <source>
        <dbReference type="Pfam" id="PF10531"/>
    </source>
</evidence>
<dbReference type="PANTHER" id="PTHR33619">
    <property type="entry name" value="POLYSACCHARIDE EXPORT PROTEIN GFCE-RELATED"/>
    <property type="match status" value="1"/>
</dbReference>
<dbReference type="InterPro" id="IPR049712">
    <property type="entry name" value="Poly_export"/>
</dbReference>
<dbReference type="Gene3D" id="3.10.560.10">
    <property type="entry name" value="Outer membrane lipoprotein wza domain like"/>
    <property type="match status" value="1"/>
</dbReference>
<evidence type="ECO:0000313" key="4">
    <source>
        <dbReference type="EMBL" id="OGI49405.1"/>
    </source>
</evidence>
<evidence type="ECO:0000259" key="2">
    <source>
        <dbReference type="Pfam" id="PF02563"/>
    </source>
</evidence>
<protein>
    <submittedName>
        <fullName evidence="4">Uncharacterized protein</fullName>
    </submittedName>
</protein>
<proteinExistence type="predicted"/>
<dbReference type="PANTHER" id="PTHR33619:SF3">
    <property type="entry name" value="POLYSACCHARIDE EXPORT PROTEIN GFCE-RELATED"/>
    <property type="match status" value="1"/>
</dbReference>
<feature type="domain" description="Polysaccharide export protein N-terminal" evidence="2">
    <location>
        <begin position="18"/>
        <end position="93"/>
    </location>
</feature>